<reference evidence="3" key="1">
    <citation type="submission" date="2018-05" db="EMBL/GenBank/DDBJ databases">
        <authorList>
            <person name="Lanie J.A."/>
            <person name="Ng W.-L."/>
            <person name="Kazmierczak K.M."/>
            <person name="Andrzejewski T.M."/>
            <person name="Davidsen T.M."/>
            <person name="Wayne K.J."/>
            <person name="Tettelin H."/>
            <person name="Glass J.I."/>
            <person name="Rusch D."/>
            <person name="Podicherti R."/>
            <person name="Tsui H.-C.T."/>
            <person name="Winkler M.E."/>
        </authorList>
    </citation>
    <scope>NUCLEOTIDE SEQUENCE</scope>
</reference>
<protein>
    <recommendedName>
        <fullName evidence="2">FAD dependent oxidoreductase domain-containing protein</fullName>
    </recommendedName>
</protein>
<evidence type="ECO:0000256" key="1">
    <source>
        <dbReference type="ARBA" id="ARBA00023002"/>
    </source>
</evidence>
<dbReference type="Gene3D" id="3.50.50.60">
    <property type="entry name" value="FAD/NAD(P)-binding domain"/>
    <property type="match status" value="1"/>
</dbReference>
<feature type="non-terminal residue" evidence="3">
    <location>
        <position position="106"/>
    </location>
</feature>
<evidence type="ECO:0000259" key="2">
    <source>
        <dbReference type="Pfam" id="PF01266"/>
    </source>
</evidence>
<dbReference type="PANTHER" id="PTHR13847">
    <property type="entry name" value="SARCOSINE DEHYDROGENASE-RELATED"/>
    <property type="match status" value="1"/>
</dbReference>
<dbReference type="EMBL" id="UINC01009815">
    <property type="protein sequence ID" value="SVA43915.1"/>
    <property type="molecule type" value="Genomic_DNA"/>
</dbReference>
<feature type="domain" description="FAD dependent oxidoreductase" evidence="2">
    <location>
        <begin position="6"/>
        <end position="103"/>
    </location>
</feature>
<proteinExistence type="predicted"/>
<dbReference type="GO" id="GO:0016491">
    <property type="term" value="F:oxidoreductase activity"/>
    <property type="evidence" value="ECO:0007669"/>
    <property type="project" value="UniProtKB-KW"/>
</dbReference>
<name>A0A381VUF7_9ZZZZ</name>
<dbReference type="Pfam" id="PF01266">
    <property type="entry name" value="DAO"/>
    <property type="match status" value="1"/>
</dbReference>
<sequence>MQQSADVVIIGGGVMGCSMLYNLAKLGVTNSVLVEQDVLGSGSTGRSQAICRMHYSNSVTASMAWESLKYFSNFGEMVGGTSGFVKTGYLVIVEGVDRPGIEKNVA</sequence>
<keyword evidence="1" id="KW-0560">Oxidoreductase</keyword>
<evidence type="ECO:0000313" key="3">
    <source>
        <dbReference type="EMBL" id="SVA43915.1"/>
    </source>
</evidence>
<gene>
    <name evidence="3" type="ORF">METZ01_LOCUS96769</name>
</gene>
<organism evidence="3">
    <name type="scientific">marine metagenome</name>
    <dbReference type="NCBI Taxonomy" id="408172"/>
    <lineage>
        <taxon>unclassified sequences</taxon>
        <taxon>metagenomes</taxon>
        <taxon>ecological metagenomes</taxon>
    </lineage>
</organism>
<accession>A0A381VUF7</accession>
<dbReference type="GO" id="GO:0005737">
    <property type="term" value="C:cytoplasm"/>
    <property type="evidence" value="ECO:0007669"/>
    <property type="project" value="TreeGrafter"/>
</dbReference>
<dbReference type="InterPro" id="IPR036188">
    <property type="entry name" value="FAD/NAD-bd_sf"/>
</dbReference>
<dbReference type="SUPFAM" id="SSF51905">
    <property type="entry name" value="FAD/NAD(P)-binding domain"/>
    <property type="match status" value="1"/>
</dbReference>
<dbReference type="InterPro" id="IPR006076">
    <property type="entry name" value="FAD-dep_OxRdtase"/>
</dbReference>
<dbReference type="PANTHER" id="PTHR13847:SF287">
    <property type="entry name" value="FAD-DEPENDENT OXIDOREDUCTASE DOMAIN-CONTAINING PROTEIN 1"/>
    <property type="match status" value="1"/>
</dbReference>
<dbReference type="AlphaFoldDB" id="A0A381VUF7"/>